<keyword evidence="2" id="KW-1185">Reference proteome</keyword>
<evidence type="ECO:0000313" key="1">
    <source>
        <dbReference type="EMBL" id="CAI5438332.1"/>
    </source>
</evidence>
<accession>A0A9P1I4H2</accession>
<reference evidence="1" key="1">
    <citation type="submission" date="2022-11" db="EMBL/GenBank/DDBJ databases">
        <authorList>
            <person name="Kikuchi T."/>
        </authorList>
    </citation>
    <scope>NUCLEOTIDE SEQUENCE</scope>
    <source>
        <strain evidence="1">PS1010</strain>
    </source>
</reference>
<organism evidence="1 2">
    <name type="scientific">Caenorhabditis angaria</name>
    <dbReference type="NCBI Taxonomy" id="860376"/>
    <lineage>
        <taxon>Eukaryota</taxon>
        <taxon>Metazoa</taxon>
        <taxon>Ecdysozoa</taxon>
        <taxon>Nematoda</taxon>
        <taxon>Chromadorea</taxon>
        <taxon>Rhabditida</taxon>
        <taxon>Rhabditina</taxon>
        <taxon>Rhabditomorpha</taxon>
        <taxon>Rhabditoidea</taxon>
        <taxon>Rhabditidae</taxon>
        <taxon>Peloderinae</taxon>
        <taxon>Caenorhabditis</taxon>
    </lineage>
</organism>
<dbReference type="EMBL" id="CANHGI010000001">
    <property type="protein sequence ID" value="CAI5438332.1"/>
    <property type="molecule type" value="Genomic_DNA"/>
</dbReference>
<dbReference type="OrthoDB" id="277175at2759"/>
<sequence length="98" mass="10805">MKSNQFGEPGNDDFTVELSIKFTENYPEGIPETTIDGIDEKFEGATLNLSDMTLIGAQDEVEIDESLFGKEMPTQSPPFSTGPCNILVILTLCCFFCQ</sequence>
<protein>
    <submittedName>
        <fullName evidence="1">Uncharacterized protein</fullName>
    </submittedName>
</protein>
<comment type="caution">
    <text evidence="1">The sequence shown here is derived from an EMBL/GenBank/DDBJ whole genome shotgun (WGS) entry which is preliminary data.</text>
</comment>
<dbReference type="Proteomes" id="UP001152747">
    <property type="component" value="Unassembled WGS sequence"/>
</dbReference>
<dbReference type="AlphaFoldDB" id="A0A9P1I4H2"/>
<name>A0A9P1I4H2_9PELO</name>
<evidence type="ECO:0000313" key="2">
    <source>
        <dbReference type="Proteomes" id="UP001152747"/>
    </source>
</evidence>
<proteinExistence type="predicted"/>
<gene>
    <name evidence="1" type="ORF">CAMP_LOCUS969</name>
</gene>